<proteinExistence type="predicted"/>
<protein>
    <submittedName>
        <fullName evidence="1">Uncharacterized protein</fullName>
    </submittedName>
</protein>
<accession>A0A7W6G2J1</accession>
<organism evidence="1 2">
    <name type="scientific">Rhizobium skierniewicense</name>
    <dbReference type="NCBI Taxonomy" id="984260"/>
    <lineage>
        <taxon>Bacteria</taxon>
        <taxon>Pseudomonadati</taxon>
        <taxon>Pseudomonadota</taxon>
        <taxon>Alphaproteobacteria</taxon>
        <taxon>Hyphomicrobiales</taxon>
        <taxon>Rhizobiaceae</taxon>
        <taxon>Rhizobium/Agrobacterium group</taxon>
        <taxon>Rhizobium</taxon>
    </lineage>
</organism>
<gene>
    <name evidence="1" type="ORF">GGQ73_002836</name>
</gene>
<dbReference type="AlphaFoldDB" id="A0A7W6G2J1"/>
<comment type="caution">
    <text evidence="1">The sequence shown here is derived from an EMBL/GenBank/DDBJ whole genome shotgun (WGS) entry which is preliminary data.</text>
</comment>
<dbReference type="Proteomes" id="UP000565286">
    <property type="component" value="Unassembled WGS sequence"/>
</dbReference>
<sequence>MTAINARRPASILTSMQAFQEHSAGLNERHRTEFAGRVRAGEFRDRAEELAYLERFRAVLAVSVR</sequence>
<evidence type="ECO:0000313" key="1">
    <source>
        <dbReference type="EMBL" id="MBB3946882.1"/>
    </source>
</evidence>
<reference evidence="1 2" key="1">
    <citation type="submission" date="2020-08" db="EMBL/GenBank/DDBJ databases">
        <title>Genomic Encyclopedia of Type Strains, Phase IV (KMG-IV): sequencing the most valuable type-strain genomes for metagenomic binning, comparative biology and taxonomic classification.</title>
        <authorList>
            <person name="Goeker M."/>
        </authorList>
    </citation>
    <scope>NUCLEOTIDE SEQUENCE [LARGE SCALE GENOMIC DNA]</scope>
    <source>
        <strain evidence="1 2">DSM 26438</strain>
    </source>
</reference>
<keyword evidence="2" id="KW-1185">Reference proteome</keyword>
<dbReference type="EMBL" id="JACIDV010000007">
    <property type="protein sequence ID" value="MBB3946882.1"/>
    <property type="molecule type" value="Genomic_DNA"/>
</dbReference>
<name>A0A7W6G2J1_9HYPH</name>
<evidence type="ECO:0000313" key="2">
    <source>
        <dbReference type="Proteomes" id="UP000565286"/>
    </source>
</evidence>